<feature type="compositionally biased region" description="Basic and acidic residues" evidence="6">
    <location>
        <begin position="48"/>
        <end position="59"/>
    </location>
</feature>
<dbReference type="PANTHER" id="PTHR35330">
    <property type="entry name" value="SIROHEME BIOSYNTHESIS PROTEIN MET8"/>
    <property type="match status" value="1"/>
</dbReference>
<evidence type="ECO:0000256" key="1">
    <source>
        <dbReference type="ARBA" id="ARBA00005010"/>
    </source>
</evidence>
<keyword evidence="8" id="KW-1185">Reference proteome</keyword>
<name>A0A1H6JKE3_9EURY</name>
<sequence length="245" mass="25916">MIPLVHDFAGETVLVVGGGAVATRKARRFAAEASVIVVSPTFTDRLRSADGRATEDGRDAGTTTETDGGRIELVRQRLEPDDVAALIDRAEPALVVAATDDPAINAATEAAARDRGVLINRTDVSGGRDPGSVVVPATVEDGPVTFAITTGATSPAVSRYLRERIEAEFDGIGDLARLVGDVRMDLIDRDVDPETRREAVRSVVRSPAVQKGLQTGETNPRQLADGIVERVRDHADDPGDTSEGQ</sequence>
<dbReference type="Gene3D" id="3.40.50.720">
    <property type="entry name" value="NAD(P)-binding Rossmann-like Domain"/>
    <property type="match status" value="1"/>
</dbReference>
<evidence type="ECO:0000256" key="5">
    <source>
        <dbReference type="ARBA" id="ARBA00023244"/>
    </source>
</evidence>
<dbReference type="Gene3D" id="3.30.160.110">
    <property type="entry name" value="Siroheme synthase, domain 2"/>
    <property type="match status" value="1"/>
</dbReference>
<keyword evidence="3" id="KW-0560">Oxidoreductase</keyword>
<dbReference type="PANTHER" id="PTHR35330:SF1">
    <property type="entry name" value="SIROHEME BIOSYNTHESIS PROTEIN MET8"/>
    <property type="match status" value="1"/>
</dbReference>
<dbReference type="STRING" id="1267564.SAMN05192561_11441"/>
<dbReference type="UniPathway" id="UPA00262">
    <property type="reaction ID" value="UER00222"/>
</dbReference>
<dbReference type="RefSeq" id="WP_092817715.1">
    <property type="nucleotide sequence ID" value="NZ_FNWU01000014.1"/>
</dbReference>
<evidence type="ECO:0000256" key="6">
    <source>
        <dbReference type="SAM" id="MobiDB-lite"/>
    </source>
</evidence>
<keyword evidence="5" id="KW-0627">Porphyrin biosynthesis</keyword>
<evidence type="ECO:0000313" key="7">
    <source>
        <dbReference type="EMBL" id="SEH62477.1"/>
    </source>
</evidence>
<dbReference type="GO" id="GO:0043115">
    <property type="term" value="F:precorrin-2 dehydrogenase activity"/>
    <property type="evidence" value="ECO:0007669"/>
    <property type="project" value="UniProtKB-EC"/>
</dbReference>
<protein>
    <recommendedName>
        <fullName evidence="2">precorrin-2 dehydrogenase</fullName>
        <ecNumber evidence="2">1.3.1.76</ecNumber>
    </recommendedName>
</protein>
<dbReference type="EC" id="1.3.1.76" evidence="2"/>
<organism evidence="7 8">
    <name type="scientific">Halopenitus malekzadehii</name>
    <dbReference type="NCBI Taxonomy" id="1267564"/>
    <lineage>
        <taxon>Archaea</taxon>
        <taxon>Methanobacteriati</taxon>
        <taxon>Methanobacteriota</taxon>
        <taxon>Stenosarchaea group</taxon>
        <taxon>Halobacteria</taxon>
        <taxon>Halobacteriales</taxon>
        <taxon>Haloferacaceae</taxon>
        <taxon>Halopenitus</taxon>
    </lineage>
</organism>
<evidence type="ECO:0000256" key="4">
    <source>
        <dbReference type="ARBA" id="ARBA00023027"/>
    </source>
</evidence>
<proteinExistence type="predicted"/>
<dbReference type="InterPro" id="IPR028161">
    <property type="entry name" value="Met8-like"/>
</dbReference>
<dbReference type="InterPro" id="IPR036291">
    <property type="entry name" value="NAD(P)-bd_dom_sf"/>
</dbReference>
<evidence type="ECO:0000313" key="8">
    <source>
        <dbReference type="Proteomes" id="UP000199215"/>
    </source>
</evidence>
<feature type="compositionally biased region" description="Basic and acidic residues" evidence="6">
    <location>
        <begin position="227"/>
        <end position="237"/>
    </location>
</feature>
<feature type="region of interest" description="Disordered" evidence="6">
    <location>
        <begin position="48"/>
        <end position="68"/>
    </location>
</feature>
<dbReference type="SUPFAM" id="SSF75615">
    <property type="entry name" value="Siroheme synthase middle domains-like"/>
    <property type="match status" value="1"/>
</dbReference>
<dbReference type="AlphaFoldDB" id="A0A1H6JKE3"/>
<accession>A0A1H6JKE3</accession>
<keyword evidence="4" id="KW-0520">NAD</keyword>
<dbReference type="OrthoDB" id="10510at2157"/>
<dbReference type="GO" id="GO:0019354">
    <property type="term" value="P:siroheme biosynthetic process"/>
    <property type="evidence" value="ECO:0007669"/>
    <property type="project" value="UniProtKB-UniPathway"/>
</dbReference>
<evidence type="ECO:0000256" key="3">
    <source>
        <dbReference type="ARBA" id="ARBA00023002"/>
    </source>
</evidence>
<gene>
    <name evidence="7" type="ORF">SAMN05192561_11441</name>
</gene>
<feature type="region of interest" description="Disordered" evidence="6">
    <location>
        <begin position="205"/>
        <end position="245"/>
    </location>
</feature>
<dbReference type="GO" id="GO:0004325">
    <property type="term" value="F:ferrochelatase activity"/>
    <property type="evidence" value="ECO:0007669"/>
    <property type="project" value="InterPro"/>
</dbReference>
<dbReference type="SUPFAM" id="SSF51735">
    <property type="entry name" value="NAD(P)-binding Rossmann-fold domains"/>
    <property type="match status" value="1"/>
</dbReference>
<dbReference type="EMBL" id="FNWU01000014">
    <property type="protein sequence ID" value="SEH62477.1"/>
    <property type="molecule type" value="Genomic_DNA"/>
</dbReference>
<feature type="compositionally biased region" description="Polar residues" evidence="6">
    <location>
        <begin position="212"/>
        <end position="221"/>
    </location>
</feature>
<evidence type="ECO:0000256" key="2">
    <source>
        <dbReference type="ARBA" id="ARBA00012400"/>
    </source>
</evidence>
<comment type="pathway">
    <text evidence="1">Porphyrin-containing compound metabolism; siroheme biosynthesis; sirohydrochlorin from precorrin-2: step 1/1.</text>
</comment>
<reference evidence="7 8" key="1">
    <citation type="submission" date="2016-10" db="EMBL/GenBank/DDBJ databases">
        <authorList>
            <person name="de Groot N.N."/>
        </authorList>
    </citation>
    <scope>NUCLEOTIDE SEQUENCE [LARGE SCALE GENOMIC DNA]</scope>
    <source>
        <strain evidence="7 8">IBRC-M10418</strain>
    </source>
</reference>
<dbReference type="Proteomes" id="UP000199215">
    <property type="component" value="Unassembled WGS sequence"/>
</dbReference>
<dbReference type="Pfam" id="PF13241">
    <property type="entry name" value="NAD_binding_7"/>
    <property type="match status" value="1"/>
</dbReference>